<feature type="chain" id="PRO_5045735948" description="SLH domain-containing protein" evidence="1">
    <location>
        <begin position="31"/>
        <end position="550"/>
    </location>
</feature>
<dbReference type="PROSITE" id="PS51272">
    <property type="entry name" value="SLH"/>
    <property type="match status" value="3"/>
</dbReference>
<feature type="domain" description="SLH" evidence="2">
    <location>
        <begin position="367"/>
        <end position="430"/>
    </location>
</feature>
<dbReference type="Proteomes" id="UP000653578">
    <property type="component" value="Unassembled WGS sequence"/>
</dbReference>
<protein>
    <recommendedName>
        <fullName evidence="2">SLH domain-containing protein</fullName>
    </recommendedName>
</protein>
<evidence type="ECO:0000259" key="2">
    <source>
        <dbReference type="PROSITE" id="PS51272"/>
    </source>
</evidence>
<dbReference type="InterPro" id="IPR051465">
    <property type="entry name" value="Cell_Envelope_Struct_Comp"/>
</dbReference>
<organism evidence="3 4">
    <name type="scientific">Paenibacillus plantarum</name>
    <dbReference type="NCBI Taxonomy" id="2654975"/>
    <lineage>
        <taxon>Bacteria</taxon>
        <taxon>Bacillati</taxon>
        <taxon>Bacillota</taxon>
        <taxon>Bacilli</taxon>
        <taxon>Bacillales</taxon>
        <taxon>Paenibacillaceae</taxon>
        <taxon>Paenibacillus</taxon>
    </lineage>
</organism>
<name>A0ABX1XGA4_9BACL</name>
<dbReference type="RefSeq" id="WP_171634350.1">
    <property type="nucleotide sequence ID" value="NZ_WHNY01000068.1"/>
</dbReference>
<feature type="signal peptide" evidence="1">
    <location>
        <begin position="1"/>
        <end position="30"/>
    </location>
</feature>
<dbReference type="SUPFAM" id="SSF49384">
    <property type="entry name" value="Carbohydrate-binding domain"/>
    <property type="match status" value="1"/>
</dbReference>
<feature type="domain" description="SLH" evidence="2">
    <location>
        <begin position="491"/>
        <end position="550"/>
    </location>
</feature>
<evidence type="ECO:0000313" key="4">
    <source>
        <dbReference type="Proteomes" id="UP000653578"/>
    </source>
</evidence>
<reference evidence="3 4" key="1">
    <citation type="submission" date="2019-10" db="EMBL/GenBank/DDBJ databases">
        <title>Description of Paenibacillus humi sp. nov.</title>
        <authorList>
            <person name="Carlier A."/>
            <person name="Qi S."/>
        </authorList>
    </citation>
    <scope>NUCLEOTIDE SEQUENCE [LARGE SCALE GENOMIC DNA]</scope>
    <source>
        <strain evidence="3 4">LMG 31461</strain>
    </source>
</reference>
<dbReference type="Gene3D" id="2.60.40.680">
    <property type="match status" value="1"/>
</dbReference>
<dbReference type="EMBL" id="WHNY01000068">
    <property type="protein sequence ID" value="NOU67525.1"/>
    <property type="molecule type" value="Genomic_DNA"/>
</dbReference>
<keyword evidence="4" id="KW-1185">Reference proteome</keyword>
<accession>A0ABX1XGA4</accession>
<gene>
    <name evidence="3" type="ORF">GC096_26140</name>
</gene>
<dbReference type="PANTHER" id="PTHR43308:SF5">
    <property type="entry name" value="S-LAYER PROTEIN _ PEPTIDOGLYCAN ENDO-BETA-N-ACETYLGLUCOSAMINIDASE"/>
    <property type="match status" value="1"/>
</dbReference>
<dbReference type="CDD" id="cd08547">
    <property type="entry name" value="Type_II_cohesin"/>
    <property type="match status" value="1"/>
</dbReference>
<proteinExistence type="predicted"/>
<dbReference type="PANTHER" id="PTHR43308">
    <property type="entry name" value="OUTER MEMBRANE PROTEIN ALPHA-RELATED"/>
    <property type="match status" value="1"/>
</dbReference>
<dbReference type="Pfam" id="PF00395">
    <property type="entry name" value="SLH"/>
    <property type="match status" value="2"/>
</dbReference>
<evidence type="ECO:0000313" key="3">
    <source>
        <dbReference type="EMBL" id="NOU67525.1"/>
    </source>
</evidence>
<feature type="domain" description="SLH" evidence="2">
    <location>
        <begin position="431"/>
        <end position="489"/>
    </location>
</feature>
<evidence type="ECO:0000256" key="1">
    <source>
        <dbReference type="SAM" id="SignalP"/>
    </source>
</evidence>
<dbReference type="InterPro" id="IPR008965">
    <property type="entry name" value="CBM2/CBM3_carb-bd_dom_sf"/>
</dbReference>
<keyword evidence="1" id="KW-0732">Signal</keyword>
<dbReference type="InterPro" id="IPR001119">
    <property type="entry name" value="SLH_dom"/>
</dbReference>
<sequence>MIPKLRSISLKLAIMLLCTLAIIPMKTAQAETTPQFLLTTTNDTSIVGNDIIVNLNGSQLNDLYAYEVNLTFDSNKLQFKNAVSGLPGGFSVNPILDGNKIQLARTIVGASSGLNGDAKLYTLTFKSIASGTADISLSGVTLVNSQLDSTEVATNAKAGVTITSGGGGGYPSIPVSNDSSTTITLTPDMLTKDGDEKVIVEVSKAVSVVKVPLNLFEINDQTSLVVMKENLSMEFPAGLLFELKGNMSEDQMRNSVISLTMTPLSTSDSKNLITGAGYLSGANLNLASEVYEFKLELINENNQSTLITKFTKPITLRFKLDPSANEKLVSIYYIGDDGTLEFIGGNINNEEIVAEIYHFSKYAAIEFNKQFVDVPNDHWASDVIKQLAAKQIVNGTSSTTFEPNREVSRADFTALLVRALKLTSKGDIAFSDVTESDWFFNEVSIAVKAGIVEGKTDSIFDSVSSISREEMITMLMRAYQIHHNEAAALTSSNFIDENMISSWALPHVKSAKMLNLVQGREGNLFVPHGVGYRAEAAQMIYNLMNVLEKK</sequence>
<comment type="caution">
    <text evidence="3">The sequence shown here is derived from an EMBL/GenBank/DDBJ whole genome shotgun (WGS) entry which is preliminary data.</text>
</comment>